<dbReference type="InterPro" id="IPR052980">
    <property type="entry name" value="Crinkler_effector"/>
</dbReference>
<proteinExistence type="predicted"/>
<accession>A0A8E2DFH1</accession>
<dbReference type="AlphaFoldDB" id="A0A8E2DFH1"/>
<keyword evidence="2" id="KW-1185">Reference proteome</keyword>
<evidence type="ECO:0000313" key="1">
    <source>
        <dbReference type="EMBL" id="OCH84926.1"/>
    </source>
</evidence>
<sequence length="514" mass="57618">MSQRGWGQSLYKAAWGQIYPTDEVLYGGKMYQYYDRKNIDILDISPRIPYVLVRPEYKAAYSYFVEEAEWLLNDETPTRPAFILTGQSGIGKTTFLIDLLIKRLQDKKPTAVQMNSDMFVLFSDRGVEYHSTVGRTYDVLPLGTWALTDSSEVVTLPCTPFLQSRATIIQATSPAKHRWKEWGKQHEADLYIMEPWGEGEFGALLTVLKWDVTRGIQFIRDFGPCPRIVLQLLRKYWRGDEAGANAVNRHVDAVTTAANESAPHLQRTLNAISDLEFGGDVALSSLFFVRPRADDRCAAVVYIPTVKLSRILAHAFTKVTVNKRAKVFNSLQSHRVGKSAASWMYENYVHATLMTRNEADIIYAVDMDGRQYVLPAANEPISATLRDLGSATPPFYWCPADPTFPGIDSIIRTDDAVWAIQATIESRHGSVQTGLDKIAAAIGKGNVKAWYVVIVGPELERADAVRRDNLKSKEWTESVWSGIPIYTCALPIGEGFEGLLSENEPVYIEGNESV</sequence>
<protein>
    <submittedName>
        <fullName evidence="1">Uncharacterized protein</fullName>
    </submittedName>
</protein>
<gene>
    <name evidence="1" type="ORF">OBBRIDRAFT_785530</name>
</gene>
<dbReference type="EMBL" id="KV722621">
    <property type="protein sequence ID" value="OCH84926.1"/>
    <property type="molecule type" value="Genomic_DNA"/>
</dbReference>
<organism evidence="1 2">
    <name type="scientific">Obba rivulosa</name>
    <dbReference type="NCBI Taxonomy" id="1052685"/>
    <lineage>
        <taxon>Eukaryota</taxon>
        <taxon>Fungi</taxon>
        <taxon>Dikarya</taxon>
        <taxon>Basidiomycota</taxon>
        <taxon>Agaricomycotina</taxon>
        <taxon>Agaricomycetes</taxon>
        <taxon>Polyporales</taxon>
        <taxon>Gelatoporiaceae</taxon>
        <taxon>Obba</taxon>
    </lineage>
</organism>
<dbReference type="OrthoDB" id="19861at2759"/>
<evidence type="ECO:0000313" key="2">
    <source>
        <dbReference type="Proteomes" id="UP000250043"/>
    </source>
</evidence>
<dbReference type="PANTHER" id="PTHR33129">
    <property type="entry name" value="PROTEIN KINASE DOMAIN-CONTAINING PROTEIN-RELATED"/>
    <property type="match status" value="1"/>
</dbReference>
<dbReference type="Proteomes" id="UP000250043">
    <property type="component" value="Unassembled WGS sequence"/>
</dbReference>
<reference evidence="1 2" key="1">
    <citation type="submission" date="2016-07" db="EMBL/GenBank/DDBJ databases">
        <title>Draft genome of the white-rot fungus Obba rivulosa 3A-2.</title>
        <authorList>
            <consortium name="DOE Joint Genome Institute"/>
            <person name="Miettinen O."/>
            <person name="Riley R."/>
            <person name="Acob R."/>
            <person name="Barry K."/>
            <person name="Cullen D."/>
            <person name="De Vries R."/>
            <person name="Hainaut M."/>
            <person name="Hatakka A."/>
            <person name="Henrissat B."/>
            <person name="Hilden K."/>
            <person name="Kuo R."/>
            <person name="Labutti K."/>
            <person name="Lipzen A."/>
            <person name="Makela M.R."/>
            <person name="Sandor L."/>
            <person name="Spatafora J.W."/>
            <person name="Grigoriev I.V."/>
            <person name="Hibbett D.S."/>
        </authorList>
    </citation>
    <scope>NUCLEOTIDE SEQUENCE [LARGE SCALE GENOMIC DNA]</scope>
    <source>
        <strain evidence="1 2">3A-2</strain>
    </source>
</reference>
<name>A0A8E2DFH1_9APHY</name>